<dbReference type="EMBL" id="JACAZI010000007">
    <property type="protein sequence ID" value="KAF7356776.1"/>
    <property type="molecule type" value="Genomic_DNA"/>
</dbReference>
<reference evidence="1" key="1">
    <citation type="submission" date="2020-05" db="EMBL/GenBank/DDBJ databases">
        <title>Mycena genomes resolve the evolution of fungal bioluminescence.</title>
        <authorList>
            <person name="Tsai I.J."/>
        </authorList>
    </citation>
    <scope>NUCLEOTIDE SEQUENCE</scope>
    <source>
        <strain evidence="1">CCC161011</strain>
    </source>
</reference>
<sequence length="89" mass="9806">MCPSILQHCHRFFALAALIGHIKTDRLYLCSQGVLGVVARTAGIGIPQCRNRPDTYQALVDLLGPRRDEGIGDGGLLLEPFIHLVLHYL</sequence>
<organism evidence="1 2">
    <name type="scientific">Mycena venus</name>
    <dbReference type="NCBI Taxonomy" id="2733690"/>
    <lineage>
        <taxon>Eukaryota</taxon>
        <taxon>Fungi</taxon>
        <taxon>Dikarya</taxon>
        <taxon>Basidiomycota</taxon>
        <taxon>Agaricomycotina</taxon>
        <taxon>Agaricomycetes</taxon>
        <taxon>Agaricomycetidae</taxon>
        <taxon>Agaricales</taxon>
        <taxon>Marasmiineae</taxon>
        <taxon>Mycenaceae</taxon>
        <taxon>Mycena</taxon>
    </lineage>
</organism>
<protein>
    <submittedName>
        <fullName evidence="1">Uncharacterized protein</fullName>
    </submittedName>
</protein>
<dbReference type="Proteomes" id="UP000620124">
    <property type="component" value="Unassembled WGS sequence"/>
</dbReference>
<proteinExistence type="predicted"/>
<name>A0A8H6YDL6_9AGAR</name>
<gene>
    <name evidence="1" type="ORF">MVEN_01012700</name>
</gene>
<evidence type="ECO:0000313" key="1">
    <source>
        <dbReference type="EMBL" id="KAF7356776.1"/>
    </source>
</evidence>
<comment type="caution">
    <text evidence="1">The sequence shown here is derived from an EMBL/GenBank/DDBJ whole genome shotgun (WGS) entry which is preliminary data.</text>
</comment>
<dbReference type="AlphaFoldDB" id="A0A8H6YDL6"/>
<keyword evidence="2" id="KW-1185">Reference proteome</keyword>
<evidence type="ECO:0000313" key="2">
    <source>
        <dbReference type="Proteomes" id="UP000620124"/>
    </source>
</evidence>
<accession>A0A8H6YDL6</accession>